<evidence type="ECO:0000256" key="7">
    <source>
        <dbReference type="ARBA" id="ARBA00023224"/>
    </source>
</evidence>
<protein>
    <recommendedName>
        <fullName evidence="9">G-protein coupled receptors family 1 profile domain-containing protein</fullName>
    </recommendedName>
</protein>
<comment type="subcellular location">
    <subcellularLocation>
        <location evidence="1">Membrane</location>
        <topology evidence="1">Multi-pass membrane protein</topology>
    </subcellularLocation>
</comment>
<feature type="transmembrane region" description="Helical" evidence="8">
    <location>
        <begin position="12"/>
        <end position="35"/>
    </location>
</feature>
<evidence type="ECO:0000256" key="2">
    <source>
        <dbReference type="ARBA" id="ARBA00022692"/>
    </source>
</evidence>
<name>A0A814AGR1_ADIRI</name>
<dbReference type="AlphaFoldDB" id="A0A814AGR1"/>
<keyword evidence="3 8" id="KW-1133">Transmembrane helix</keyword>
<feature type="transmembrane region" description="Helical" evidence="8">
    <location>
        <begin position="176"/>
        <end position="201"/>
    </location>
</feature>
<comment type="caution">
    <text evidence="10">The sequence shown here is derived from an EMBL/GenBank/DDBJ whole genome shotgun (WGS) entry which is preliminary data.</text>
</comment>
<evidence type="ECO:0000256" key="5">
    <source>
        <dbReference type="ARBA" id="ARBA00023136"/>
    </source>
</evidence>
<evidence type="ECO:0000256" key="4">
    <source>
        <dbReference type="ARBA" id="ARBA00023040"/>
    </source>
</evidence>
<reference evidence="10" key="1">
    <citation type="submission" date="2021-02" db="EMBL/GenBank/DDBJ databases">
        <authorList>
            <person name="Nowell W R."/>
        </authorList>
    </citation>
    <scope>NUCLEOTIDE SEQUENCE</scope>
</reference>
<dbReference type="EMBL" id="CAJNOR010006448">
    <property type="protein sequence ID" value="CAF1595667.1"/>
    <property type="molecule type" value="Genomic_DNA"/>
</dbReference>
<dbReference type="SUPFAM" id="SSF81321">
    <property type="entry name" value="Family A G protein-coupled receptor-like"/>
    <property type="match status" value="1"/>
</dbReference>
<keyword evidence="7" id="KW-0807">Transducer</keyword>
<evidence type="ECO:0000256" key="1">
    <source>
        <dbReference type="ARBA" id="ARBA00004141"/>
    </source>
</evidence>
<gene>
    <name evidence="10" type="ORF">EDS130_LOCUS10390</name>
    <name evidence="11" type="ORF">XAT740_LOCUS47067</name>
</gene>
<feature type="transmembrane region" description="Helical" evidence="8">
    <location>
        <begin position="222"/>
        <end position="247"/>
    </location>
</feature>
<keyword evidence="2 8" id="KW-0812">Transmembrane</keyword>
<dbReference type="PANTHER" id="PTHR24243:SF230">
    <property type="entry name" value="G-PROTEIN COUPLED RECEPTORS FAMILY 1 PROFILE DOMAIN-CONTAINING PROTEIN"/>
    <property type="match status" value="1"/>
</dbReference>
<feature type="transmembrane region" description="Helical" evidence="8">
    <location>
        <begin position="47"/>
        <end position="70"/>
    </location>
</feature>
<feature type="transmembrane region" description="Helical" evidence="8">
    <location>
        <begin position="90"/>
        <end position="112"/>
    </location>
</feature>
<keyword evidence="4" id="KW-0297">G-protein coupled receptor</keyword>
<dbReference type="OrthoDB" id="10408800at2759"/>
<proteinExistence type="predicted"/>
<dbReference type="Proteomes" id="UP000663852">
    <property type="component" value="Unassembled WGS sequence"/>
</dbReference>
<dbReference type="EMBL" id="CAJNOJ010000036">
    <property type="protein sequence ID" value="CAF0913388.1"/>
    <property type="molecule type" value="Genomic_DNA"/>
</dbReference>
<evidence type="ECO:0000313" key="11">
    <source>
        <dbReference type="EMBL" id="CAF1595667.1"/>
    </source>
</evidence>
<dbReference type="GO" id="GO:0005886">
    <property type="term" value="C:plasma membrane"/>
    <property type="evidence" value="ECO:0007669"/>
    <property type="project" value="TreeGrafter"/>
</dbReference>
<evidence type="ECO:0000313" key="10">
    <source>
        <dbReference type="EMBL" id="CAF0913388.1"/>
    </source>
</evidence>
<dbReference type="InterPro" id="IPR017452">
    <property type="entry name" value="GPCR_Rhodpsn_7TM"/>
</dbReference>
<organism evidence="10 13">
    <name type="scientific">Adineta ricciae</name>
    <name type="common">Rotifer</name>
    <dbReference type="NCBI Taxonomy" id="249248"/>
    <lineage>
        <taxon>Eukaryota</taxon>
        <taxon>Metazoa</taxon>
        <taxon>Spiralia</taxon>
        <taxon>Gnathifera</taxon>
        <taxon>Rotifera</taxon>
        <taxon>Eurotatoria</taxon>
        <taxon>Bdelloidea</taxon>
        <taxon>Adinetida</taxon>
        <taxon>Adinetidae</taxon>
        <taxon>Adineta</taxon>
    </lineage>
</organism>
<sequence length="321" mass="36659">MSSFSYILQQITIYYGIPVLAAGLVGGTLSSIVFLSLKTFRQSSCAFYLTVMSIVNLGQLITGLLSRIMINGYGSDSTTTSVFYCKLRYFLLQFCTLLSLTSISLATIDQCFTTSLSPRWKRWNNLKIAHRLILLFTIVWALHGILYLVFFVQIYSPDLGKITCGVTDATFLLYHSYGYFLILSGFLPIGITILFALLAFYNIRRSIHQNVPIFHRELDRQLTMMVLVQVVVNALTLLPSNVLTAVLRNSSAISNPVVAARVQFAQSLSILWYYLNFTSPFYIYLCVSERFRRQFIYVIYGMHFNRRKRPQIVINQIVPTN</sequence>
<feature type="domain" description="G-protein coupled receptors family 1 profile" evidence="9">
    <location>
        <begin position="26"/>
        <end position="284"/>
    </location>
</feature>
<dbReference type="PROSITE" id="PS50262">
    <property type="entry name" value="G_PROTEIN_RECEP_F1_2"/>
    <property type="match status" value="1"/>
</dbReference>
<feature type="transmembrane region" description="Helical" evidence="8">
    <location>
        <begin position="267"/>
        <end position="287"/>
    </location>
</feature>
<feature type="transmembrane region" description="Helical" evidence="8">
    <location>
        <begin position="132"/>
        <end position="156"/>
    </location>
</feature>
<dbReference type="Proteomes" id="UP000663828">
    <property type="component" value="Unassembled WGS sequence"/>
</dbReference>
<evidence type="ECO:0000259" key="9">
    <source>
        <dbReference type="PROSITE" id="PS50262"/>
    </source>
</evidence>
<keyword evidence="6" id="KW-0675">Receptor</keyword>
<keyword evidence="5 8" id="KW-0472">Membrane</keyword>
<dbReference type="Gene3D" id="1.20.1070.10">
    <property type="entry name" value="Rhodopsin 7-helix transmembrane proteins"/>
    <property type="match status" value="1"/>
</dbReference>
<keyword evidence="12" id="KW-1185">Reference proteome</keyword>
<evidence type="ECO:0000256" key="6">
    <source>
        <dbReference type="ARBA" id="ARBA00023170"/>
    </source>
</evidence>
<evidence type="ECO:0000256" key="8">
    <source>
        <dbReference type="SAM" id="Phobius"/>
    </source>
</evidence>
<evidence type="ECO:0000256" key="3">
    <source>
        <dbReference type="ARBA" id="ARBA00022989"/>
    </source>
</evidence>
<accession>A0A814AGR1</accession>
<evidence type="ECO:0000313" key="13">
    <source>
        <dbReference type="Proteomes" id="UP000663852"/>
    </source>
</evidence>
<dbReference type="PANTHER" id="PTHR24243">
    <property type="entry name" value="G-PROTEIN COUPLED RECEPTOR"/>
    <property type="match status" value="1"/>
</dbReference>
<evidence type="ECO:0000313" key="12">
    <source>
        <dbReference type="Proteomes" id="UP000663828"/>
    </source>
</evidence>
<dbReference type="GO" id="GO:0004930">
    <property type="term" value="F:G protein-coupled receptor activity"/>
    <property type="evidence" value="ECO:0007669"/>
    <property type="project" value="UniProtKB-KW"/>
</dbReference>